<accession>A0ACC3D8J7</accession>
<protein>
    <submittedName>
        <fullName evidence="1">Uncharacterized protein</fullName>
    </submittedName>
</protein>
<proteinExistence type="predicted"/>
<name>A0ACC3D8J7_9PEZI</name>
<comment type="caution">
    <text evidence="1">The sequence shown here is derived from an EMBL/GenBank/DDBJ whole genome shotgun (WGS) entry which is preliminary data.</text>
</comment>
<keyword evidence="2" id="KW-1185">Reference proteome</keyword>
<dbReference type="Proteomes" id="UP001186974">
    <property type="component" value="Unassembled WGS sequence"/>
</dbReference>
<dbReference type="EMBL" id="JAWDJW010006862">
    <property type="protein sequence ID" value="KAK3063405.1"/>
    <property type="molecule type" value="Genomic_DNA"/>
</dbReference>
<sequence length="206" mass="22663">MSNVTTTTLVFTTSTTTTTTETSSTTLAGPVSTVEACANPYPTFVMQVYSGYGTGQYAQKPSNMGYLAALTTDRGSATQFYIASNGWLTPYPDHNAYNYIVIPVDNGGGTIFIQASDSRDPSALGGRVPCRARVYRRREGRCRVRWWRVGGSFSGAAIPVGLMRLEVLCWGRACMRGVRLRRMMLCPCAWLTLEKERQRSRVGELG</sequence>
<reference evidence="1" key="1">
    <citation type="submission" date="2024-09" db="EMBL/GenBank/DDBJ databases">
        <title>Black Yeasts Isolated from many extreme environments.</title>
        <authorList>
            <person name="Coleine C."/>
            <person name="Stajich J.E."/>
            <person name="Selbmann L."/>
        </authorList>
    </citation>
    <scope>NUCLEOTIDE SEQUENCE</scope>
    <source>
        <strain evidence="1">CCFEE 5737</strain>
    </source>
</reference>
<gene>
    <name evidence="1" type="ORF">LTS18_000640</name>
</gene>
<organism evidence="1 2">
    <name type="scientific">Coniosporium uncinatum</name>
    <dbReference type="NCBI Taxonomy" id="93489"/>
    <lineage>
        <taxon>Eukaryota</taxon>
        <taxon>Fungi</taxon>
        <taxon>Dikarya</taxon>
        <taxon>Ascomycota</taxon>
        <taxon>Pezizomycotina</taxon>
        <taxon>Dothideomycetes</taxon>
        <taxon>Dothideomycetes incertae sedis</taxon>
        <taxon>Coniosporium</taxon>
    </lineage>
</organism>
<evidence type="ECO:0000313" key="2">
    <source>
        <dbReference type="Proteomes" id="UP001186974"/>
    </source>
</evidence>
<evidence type="ECO:0000313" key="1">
    <source>
        <dbReference type="EMBL" id="KAK3063405.1"/>
    </source>
</evidence>